<dbReference type="GO" id="GO:0006357">
    <property type="term" value="P:regulation of transcription by RNA polymerase II"/>
    <property type="evidence" value="ECO:0007669"/>
    <property type="project" value="TreeGrafter"/>
</dbReference>
<accession>A0A077WTE0</accession>
<evidence type="ECO:0000259" key="2">
    <source>
        <dbReference type="Pfam" id="PF23566"/>
    </source>
</evidence>
<dbReference type="InterPro" id="IPR043129">
    <property type="entry name" value="ATPase_NBD"/>
</dbReference>
<dbReference type="OrthoDB" id="2014654at2759"/>
<protein>
    <submittedName>
        <fullName evidence="3">Uncharacterized protein</fullName>
    </submittedName>
</protein>
<dbReference type="AlphaFoldDB" id="A0A077WTE0"/>
<dbReference type="InterPro" id="IPR003695">
    <property type="entry name" value="Ppx_GppA_N"/>
</dbReference>
<dbReference type="InterPro" id="IPR057512">
    <property type="entry name" value="RTG2_C"/>
</dbReference>
<feature type="domain" description="RTG2 C-terminal" evidence="2">
    <location>
        <begin position="373"/>
        <end position="519"/>
    </location>
</feature>
<gene>
    <name evidence="3" type="ORF">LRAMOSA03204</name>
</gene>
<dbReference type="Gene3D" id="3.30.420.40">
    <property type="match status" value="1"/>
</dbReference>
<dbReference type="PANTHER" id="PTHR30005">
    <property type="entry name" value="EXOPOLYPHOSPHATASE"/>
    <property type="match status" value="1"/>
</dbReference>
<dbReference type="Pfam" id="PF23566">
    <property type="entry name" value="RTG2_C"/>
    <property type="match status" value="1"/>
</dbReference>
<proteinExistence type="predicted"/>
<dbReference type="InterPro" id="IPR050273">
    <property type="entry name" value="GppA/Ppx_hydrolase"/>
</dbReference>
<evidence type="ECO:0000259" key="1">
    <source>
        <dbReference type="Pfam" id="PF02541"/>
    </source>
</evidence>
<dbReference type="Pfam" id="PF02541">
    <property type="entry name" value="Ppx-GppA"/>
    <property type="match status" value="1"/>
</dbReference>
<sequence length="591" mass="65250">MSLQSTQDMSSPLAVIDVGSNGIRFGIVSELARHLPLTYEERAPISLFDAQGEERIIPEDTIEQVLVSFRRFQQICEEANVHQPNNVKVIATEATRLAVNAQVFLSRIYDATGWTVCLLSKEEEAMISAAGIVGTFYKVDGLTMDLGGGSFEFSYVTSSHSGEKSQNDSKSSSINVSDTPVSLPYGAAALKRRLAQCTSQAERQALHDDIVIQVREAVKRIGIPEYLGNDNQGYTIYMSGGGFRALGYLSMARKKEFYPLPIIGGYSISGNELKEIAKRNKHKSPDKAIKQMRGFRISKRRAAMIPAVCFLVSALVQVIPVRQVFFSEGGVRQGLCYTLLSNEEQQKDPLLSSIQTYVKQVEAVSMGRALTDEEFDAIWDLLKSAIPLCYLDPDHPLQLHRLLPAAIHLSNITSHYPKDTRAFVAFHMPLASGSLANVPGISHIERGILALLLAYRQGGQVPDPTFRTVQHMVGSRGTAVCRFFGRLLELLFLISPLSPGSGVVRSGIQFFVECTSNNGASCIHSDNDKFYPSTHLTIHLQHTANNPMVEAPSVLSIIEGLEQRINPKFDMDEEQRAMLTKLFSVTIVRLP</sequence>
<organism evidence="3">
    <name type="scientific">Lichtheimia ramosa</name>
    <dbReference type="NCBI Taxonomy" id="688394"/>
    <lineage>
        <taxon>Eukaryota</taxon>
        <taxon>Fungi</taxon>
        <taxon>Fungi incertae sedis</taxon>
        <taxon>Mucoromycota</taxon>
        <taxon>Mucoromycotina</taxon>
        <taxon>Mucoromycetes</taxon>
        <taxon>Mucorales</taxon>
        <taxon>Lichtheimiaceae</taxon>
        <taxon>Lichtheimia</taxon>
    </lineage>
</organism>
<dbReference type="Gene3D" id="1.10.3210.10">
    <property type="entry name" value="Hypothetical protein af1432"/>
    <property type="match status" value="1"/>
</dbReference>
<dbReference type="SUPFAM" id="SSF53067">
    <property type="entry name" value="Actin-like ATPase domain"/>
    <property type="match status" value="2"/>
</dbReference>
<evidence type="ECO:0000313" key="3">
    <source>
        <dbReference type="EMBL" id="CDS10529.1"/>
    </source>
</evidence>
<feature type="domain" description="Ppx/GppA phosphatase N-terminal" evidence="1">
    <location>
        <begin position="27"/>
        <end position="342"/>
    </location>
</feature>
<dbReference type="PANTHER" id="PTHR30005:SF0">
    <property type="entry name" value="RETROGRADE REGULATION PROTEIN 2"/>
    <property type="match status" value="1"/>
</dbReference>
<dbReference type="EMBL" id="LK023335">
    <property type="protein sequence ID" value="CDS10529.1"/>
    <property type="molecule type" value="Genomic_DNA"/>
</dbReference>
<dbReference type="FunFam" id="3.30.420.40:FF:000191">
    <property type="entry name" value="Retrograde regulation protein 2"/>
    <property type="match status" value="1"/>
</dbReference>
<dbReference type="Gene3D" id="3.30.420.150">
    <property type="entry name" value="Exopolyphosphatase. Domain 2"/>
    <property type="match status" value="1"/>
</dbReference>
<reference evidence="3" key="1">
    <citation type="journal article" date="2014" name="Genome Announc.">
        <title>De novo whole-genome sequence and genome annotation of Lichtheimia ramosa.</title>
        <authorList>
            <person name="Linde J."/>
            <person name="Schwartze V."/>
            <person name="Binder U."/>
            <person name="Lass-Florl C."/>
            <person name="Voigt K."/>
            <person name="Horn F."/>
        </authorList>
    </citation>
    <scope>NUCLEOTIDE SEQUENCE</scope>
    <source>
        <strain evidence="3">JMRC FSU:6197</strain>
    </source>
</reference>
<name>A0A077WTE0_9FUNG</name>